<evidence type="ECO:0000256" key="9">
    <source>
        <dbReference type="ARBA" id="ARBA00076315"/>
    </source>
</evidence>
<dbReference type="CDD" id="cd23806">
    <property type="entry name" value="UBCc_UBE2U"/>
    <property type="match status" value="1"/>
</dbReference>
<dbReference type="Pfam" id="PF00179">
    <property type="entry name" value="UQ_con"/>
    <property type="match status" value="1"/>
</dbReference>
<keyword evidence="1" id="KW-0808">Transferase</keyword>
<keyword evidence="5" id="KW-0832">Ubl conjugation</keyword>
<dbReference type="PaxDb" id="9796-ENSECAP00000025552"/>
<evidence type="ECO:0000256" key="13">
    <source>
        <dbReference type="RuleBase" id="RU362109"/>
    </source>
</evidence>
<comment type="similarity">
    <text evidence="13">Belongs to the ubiquitin-conjugating enzyme family.</text>
</comment>
<feature type="active site" description="Glycyl thioester intermediate" evidence="12">
    <location>
        <position position="122"/>
    </location>
</feature>
<comment type="function">
    <text evidence="7">Catalyzes the covalent attachment of ubiquitin to other proteins.</text>
</comment>
<evidence type="ECO:0000256" key="14">
    <source>
        <dbReference type="SAM" id="MobiDB-lite"/>
    </source>
</evidence>
<evidence type="ECO:0000256" key="7">
    <source>
        <dbReference type="ARBA" id="ARBA00053619"/>
    </source>
</evidence>
<keyword evidence="17" id="KW-1185">Reference proteome</keyword>
<dbReference type="OrthoDB" id="9978460at2759"/>
<evidence type="ECO:0000256" key="12">
    <source>
        <dbReference type="PROSITE-ProRule" id="PRU10133"/>
    </source>
</evidence>
<evidence type="ECO:0000256" key="10">
    <source>
        <dbReference type="ARBA" id="ARBA00077510"/>
    </source>
</evidence>
<evidence type="ECO:0000256" key="2">
    <source>
        <dbReference type="ARBA" id="ARBA00022741"/>
    </source>
</evidence>
<dbReference type="STRING" id="9796.ENSECAP00000025552"/>
<evidence type="ECO:0000313" key="18">
    <source>
        <dbReference type="VGNC" id="VGNC:58682"/>
    </source>
</evidence>
<evidence type="ECO:0000256" key="6">
    <source>
        <dbReference type="ARBA" id="ARBA00043952"/>
    </source>
</evidence>
<proteinExistence type="inferred from homology"/>
<feature type="domain" description="UBC core" evidence="15">
    <location>
        <begin position="37"/>
        <end position="186"/>
    </location>
</feature>
<sequence>MSVAWVWRVTPKPQTLASESPRGAWGQILCCLIMHCRAYFLLEKDFLELKENNYPGIAAFPVSEDLLEWEAEIEGLQNTIWHGLPFQLTINFTPEYNFVPPTVKFRTIPFHPNVDLYTGRPCIDFLDNPDKWSTSYTLSSILLTLQVMLSNPVLENPVNLEAAQILIKNEHMYSLIVLRLFGQPVQLKDDNPELHKDPDKFIRSIKVVSFDDYYKTWSGIATSKPTDYYRTPCKMTCLILTRKPRPREVFEDQNFIAKYYKWKKMELKHPKEWSLKYAAARARLARENRGPYRANYPTQRSHLCPTPVQFLPDSQTETDSLTKSDETEEGWKNEALLDANNTNESWEDEVEDLVAWTSTLDANALEDSA</sequence>
<dbReference type="FunFam" id="3.10.110.10:FF:000067">
    <property type="entry name" value="ubiquitin-conjugating enzyme E2 U isoform X1"/>
    <property type="match status" value="1"/>
</dbReference>
<dbReference type="GO" id="GO:0061631">
    <property type="term" value="F:ubiquitin conjugating enzyme activity"/>
    <property type="evidence" value="ECO:0000318"/>
    <property type="project" value="GO_Central"/>
</dbReference>
<dbReference type="FunCoup" id="A0A3Q2GXC2">
    <property type="interactions" value="14"/>
</dbReference>
<keyword evidence="2 13" id="KW-0547">Nucleotide-binding</keyword>
<evidence type="ECO:0000256" key="1">
    <source>
        <dbReference type="ARBA" id="ARBA00022679"/>
    </source>
</evidence>
<name>A0A3Q2GXC2_HORSE</name>
<dbReference type="InterPro" id="IPR000608">
    <property type="entry name" value="UBC"/>
</dbReference>
<comment type="pathway">
    <text evidence="6">Protein modification.</text>
</comment>
<dbReference type="GO" id="GO:0043161">
    <property type="term" value="P:proteasome-mediated ubiquitin-dependent protein catabolic process"/>
    <property type="evidence" value="ECO:0000318"/>
    <property type="project" value="GO_Central"/>
</dbReference>
<dbReference type="PROSITE" id="PS00183">
    <property type="entry name" value="UBC_1"/>
    <property type="match status" value="1"/>
</dbReference>
<dbReference type="InParanoid" id="A0A3Q2GXC2"/>
<accession>A0A3Q2GXC2</accession>
<evidence type="ECO:0000256" key="8">
    <source>
        <dbReference type="ARBA" id="ARBA00072443"/>
    </source>
</evidence>
<reference evidence="16" key="3">
    <citation type="submission" date="2025-09" db="UniProtKB">
        <authorList>
            <consortium name="Ensembl"/>
        </authorList>
    </citation>
    <scope>IDENTIFICATION</scope>
    <source>
        <strain evidence="16">Thoroughbred</strain>
    </source>
</reference>
<dbReference type="SUPFAM" id="SSF54495">
    <property type="entry name" value="UBC-like"/>
    <property type="match status" value="1"/>
</dbReference>
<evidence type="ECO:0000313" key="17">
    <source>
        <dbReference type="Proteomes" id="UP000002281"/>
    </source>
</evidence>
<dbReference type="Bgee" id="ENSECAG00000023839">
    <property type="expression patterns" value="Expressed in oviduct epithelium and 16 other cell types or tissues"/>
</dbReference>
<dbReference type="InterPro" id="IPR023313">
    <property type="entry name" value="UBQ-conjugating_AS"/>
</dbReference>
<dbReference type="PROSITE" id="PS50127">
    <property type="entry name" value="UBC_2"/>
    <property type="match status" value="1"/>
</dbReference>
<dbReference type="SMART" id="SM00212">
    <property type="entry name" value="UBCc"/>
    <property type="match status" value="1"/>
</dbReference>
<keyword evidence="3 13" id="KW-0833">Ubl conjugation pathway</keyword>
<evidence type="ECO:0000259" key="15">
    <source>
        <dbReference type="PROSITE" id="PS50127"/>
    </source>
</evidence>
<evidence type="ECO:0000256" key="11">
    <source>
        <dbReference type="ARBA" id="ARBA00082135"/>
    </source>
</evidence>
<keyword evidence="4 13" id="KW-0067">ATP-binding</keyword>
<reference evidence="16 17" key="1">
    <citation type="journal article" date="2009" name="Science">
        <title>Genome sequence, comparative analysis, and population genetics of the domestic horse.</title>
        <authorList>
            <consortium name="Broad Institute Genome Sequencing Platform"/>
            <consortium name="Broad Institute Whole Genome Assembly Team"/>
            <person name="Wade C.M."/>
            <person name="Giulotto E."/>
            <person name="Sigurdsson S."/>
            <person name="Zoli M."/>
            <person name="Gnerre S."/>
            <person name="Imsland F."/>
            <person name="Lear T.L."/>
            <person name="Adelson D.L."/>
            <person name="Bailey E."/>
            <person name="Bellone R.R."/>
            <person name="Bloecker H."/>
            <person name="Distl O."/>
            <person name="Edgar R.C."/>
            <person name="Garber M."/>
            <person name="Leeb T."/>
            <person name="Mauceli E."/>
            <person name="MacLeod J.N."/>
            <person name="Penedo M.C.T."/>
            <person name="Raison J.M."/>
            <person name="Sharpe T."/>
            <person name="Vogel J."/>
            <person name="Andersson L."/>
            <person name="Antczak D.F."/>
            <person name="Biagi T."/>
            <person name="Binns M.M."/>
            <person name="Chowdhary B.P."/>
            <person name="Coleman S.J."/>
            <person name="Della Valle G."/>
            <person name="Fryc S."/>
            <person name="Guerin G."/>
            <person name="Hasegawa T."/>
            <person name="Hill E.W."/>
            <person name="Jurka J."/>
            <person name="Kiialainen A."/>
            <person name="Lindgren G."/>
            <person name="Liu J."/>
            <person name="Magnani E."/>
            <person name="Mickelson J.R."/>
            <person name="Murray J."/>
            <person name="Nergadze S.G."/>
            <person name="Onofrio R."/>
            <person name="Pedroni S."/>
            <person name="Piras M.F."/>
            <person name="Raudsepp T."/>
            <person name="Rocchi M."/>
            <person name="Roeed K.H."/>
            <person name="Ryder O.A."/>
            <person name="Searle S."/>
            <person name="Skow L."/>
            <person name="Swinburne J.E."/>
            <person name="Syvaenen A.C."/>
            <person name="Tozaki T."/>
            <person name="Valberg S.J."/>
            <person name="Vaudin M."/>
            <person name="White J.R."/>
            <person name="Zody M.C."/>
            <person name="Lander E.S."/>
            <person name="Lindblad-Toh K."/>
        </authorList>
    </citation>
    <scope>NUCLEOTIDE SEQUENCE [LARGE SCALE GENOMIC DNA]</scope>
    <source>
        <strain evidence="16 17">Thoroughbred</strain>
    </source>
</reference>
<gene>
    <name evidence="16 18" type="primary">UBE2U</name>
</gene>
<dbReference type="GO" id="GO:0033503">
    <property type="term" value="C:HULC complex"/>
    <property type="evidence" value="ECO:0000318"/>
    <property type="project" value="GO_Central"/>
</dbReference>
<evidence type="ECO:0000256" key="4">
    <source>
        <dbReference type="ARBA" id="ARBA00022840"/>
    </source>
</evidence>
<dbReference type="GeneTree" id="ENSGT00940000162256"/>
<dbReference type="GO" id="GO:0005524">
    <property type="term" value="F:ATP binding"/>
    <property type="evidence" value="ECO:0007669"/>
    <property type="project" value="UniProtKB-UniRule"/>
</dbReference>
<evidence type="ECO:0000313" key="16">
    <source>
        <dbReference type="Ensembl" id="ENSECAP00000025552.2"/>
    </source>
</evidence>
<dbReference type="GO" id="GO:0006281">
    <property type="term" value="P:DNA repair"/>
    <property type="evidence" value="ECO:0000318"/>
    <property type="project" value="GO_Central"/>
</dbReference>
<protein>
    <recommendedName>
        <fullName evidence="8">Ubiquitin-conjugating enzyme E2 U</fullName>
    </recommendedName>
    <alternativeName>
        <fullName evidence="9">E2 ubiquitin-conjugating enzyme U</fullName>
    </alternativeName>
    <alternativeName>
        <fullName evidence="11">Ubiquitin carrier protein U</fullName>
    </alternativeName>
    <alternativeName>
        <fullName evidence="10">Ubiquitin-protein ligase U</fullName>
    </alternativeName>
</protein>
<dbReference type="AlphaFoldDB" id="A0A3Q2GXC2"/>
<dbReference type="Ensembl" id="ENSECAT00000046316.2">
    <property type="protein sequence ID" value="ENSECAP00000025552.2"/>
    <property type="gene ID" value="ENSECAG00000023839.4"/>
</dbReference>
<organism evidence="16 17">
    <name type="scientific">Equus caballus</name>
    <name type="common">Horse</name>
    <dbReference type="NCBI Taxonomy" id="9796"/>
    <lineage>
        <taxon>Eukaryota</taxon>
        <taxon>Metazoa</taxon>
        <taxon>Chordata</taxon>
        <taxon>Craniata</taxon>
        <taxon>Vertebrata</taxon>
        <taxon>Euteleostomi</taxon>
        <taxon>Mammalia</taxon>
        <taxon>Eutheria</taxon>
        <taxon>Laurasiatheria</taxon>
        <taxon>Perissodactyla</taxon>
        <taxon>Equidae</taxon>
        <taxon>Equus</taxon>
    </lineage>
</organism>
<dbReference type="InterPro" id="IPR016135">
    <property type="entry name" value="UBQ-conjugating_enzyme/RWD"/>
</dbReference>
<dbReference type="GO" id="GO:0000209">
    <property type="term" value="P:protein polyubiquitination"/>
    <property type="evidence" value="ECO:0000318"/>
    <property type="project" value="GO_Central"/>
</dbReference>
<dbReference type="Gene3D" id="3.10.110.10">
    <property type="entry name" value="Ubiquitin Conjugating Enzyme"/>
    <property type="match status" value="1"/>
</dbReference>
<evidence type="ECO:0000256" key="5">
    <source>
        <dbReference type="ARBA" id="ARBA00022843"/>
    </source>
</evidence>
<dbReference type="VGNC" id="VGNC:58682">
    <property type="gene designation" value="UBE2U"/>
</dbReference>
<dbReference type="InterPro" id="IPR050113">
    <property type="entry name" value="Ub_conjugating_enzyme"/>
</dbReference>
<reference evidence="16" key="2">
    <citation type="submission" date="2025-08" db="UniProtKB">
        <authorList>
            <consortium name="Ensembl"/>
        </authorList>
    </citation>
    <scope>IDENTIFICATION</scope>
    <source>
        <strain evidence="16">Thoroughbred</strain>
    </source>
</reference>
<evidence type="ECO:0000256" key="3">
    <source>
        <dbReference type="ARBA" id="ARBA00022786"/>
    </source>
</evidence>
<dbReference type="PANTHER" id="PTHR24067">
    <property type="entry name" value="UBIQUITIN-CONJUGATING ENZYME E2"/>
    <property type="match status" value="1"/>
</dbReference>
<feature type="region of interest" description="Disordered" evidence="14">
    <location>
        <begin position="310"/>
        <end position="344"/>
    </location>
</feature>
<dbReference type="Proteomes" id="UP000002281">
    <property type="component" value="Chromosome 5"/>
</dbReference>
<feature type="compositionally biased region" description="Basic and acidic residues" evidence="14">
    <location>
        <begin position="320"/>
        <end position="332"/>
    </location>
</feature>